<gene>
    <name evidence="1" type="ORF">DSO57_1007615</name>
</gene>
<dbReference type="Proteomes" id="UP001165960">
    <property type="component" value="Unassembled WGS sequence"/>
</dbReference>
<reference evidence="1" key="1">
    <citation type="submission" date="2022-04" db="EMBL/GenBank/DDBJ databases">
        <title>Genome of the entomopathogenic fungus Entomophthora muscae.</title>
        <authorList>
            <person name="Elya C."/>
            <person name="Lovett B.R."/>
            <person name="Lee E."/>
            <person name="Macias A.M."/>
            <person name="Hajek A.E."/>
            <person name="De Bivort B.L."/>
            <person name="Kasson M.T."/>
            <person name="De Fine Licht H.H."/>
            <person name="Stajich J.E."/>
        </authorList>
    </citation>
    <scope>NUCLEOTIDE SEQUENCE</scope>
    <source>
        <strain evidence="1">Berkeley</strain>
    </source>
</reference>
<evidence type="ECO:0000313" key="2">
    <source>
        <dbReference type="Proteomes" id="UP001165960"/>
    </source>
</evidence>
<sequence length="80" mass="9021">MGSISPPNQEDKAPKSKKAPKKKSIPKNLKHTLFLAEPNPRLEKQEKITNAIKEESFLKLRSLALSPMGLVNNELRSKAW</sequence>
<name>A0ACC2RYH9_9FUNG</name>
<accession>A0ACC2RYH9</accession>
<keyword evidence="2" id="KW-1185">Reference proteome</keyword>
<evidence type="ECO:0000313" key="1">
    <source>
        <dbReference type="EMBL" id="KAJ9055132.1"/>
    </source>
</evidence>
<comment type="caution">
    <text evidence="1">The sequence shown here is derived from an EMBL/GenBank/DDBJ whole genome shotgun (WGS) entry which is preliminary data.</text>
</comment>
<dbReference type="EMBL" id="QTSX02006412">
    <property type="protein sequence ID" value="KAJ9055132.1"/>
    <property type="molecule type" value="Genomic_DNA"/>
</dbReference>
<proteinExistence type="predicted"/>
<organism evidence="1 2">
    <name type="scientific">Entomophthora muscae</name>
    <dbReference type="NCBI Taxonomy" id="34485"/>
    <lineage>
        <taxon>Eukaryota</taxon>
        <taxon>Fungi</taxon>
        <taxon>Fungi incertae sedis</taxon>
        <taxon>Zoopagomycota</taxon>
        <taxon>Entomophthoromycotina</taxon>
        <taxon>Entomophthoromycetes</taxon>
        <taxon>Entomophthorales</taxon>
        <taxon>Entomophthoraceae</taxon>
        <taxon>Entomophthora</taxon>
    </lineage>
</organism>
<protein>
    <submittedName>
        <fullName evidence="1">Uncharacterized protein</fullName>
    </submittedName>
</protein>